<evidence type="ECO:0000256" key="8">
    <source>
        <dbReference type="SAM" id="MobiDB-lite"/>
    </source>
</evidence>
<gene>
    <name evidence="12" type="ORF">DICPUDRAFT_43010</name>
</gene>
<evidence type="ECO:0000259" key="11">
    <source>
        <dbReference type="PROSITE" id="PS51195"/>
    </source>
</evidence>
<evidence type="ECO:0000313" key="13">
    <source>
        <dbReference type="Proteomes" id="UP000001064"/>
    </source>
</evidence>
<dbReference type="PROSITE" id="PS51195">
    <property type="entry name" value="Q_MOTIF"/>
    <property type="match status" value="1"/>
</dbReference>
<feature type="domain" description="DEAD-box RNA helicase Q" evidence="11">
    <location>
        <begin position="34"/>
        <end position="62"/>
    </location>
</feature>
<feature type="non-terminal residue" evidence="12">
    <location>
        <position position="1"/>
    </location>
</feature>
<accession>F1A3B0</accession>
<dbReference type="GO" id="GO:0005524">
    <property type="term" value="F:ATP binding"/>
    <property type="evidence" value="ECO:0007669"/>
    <property type="project" value="UniProtKB-KW"/>
</dbReference>
<dbReference type="PROSITE" id="PS51194">
    <property type="entry name" value="HELICASE_CTER"/>
    <property type="match status" value="1"/>
</dbReference>
<dbReference type="GO" id="GO:0032797">
    <property type="term" value="C:SMN complex"/>
    <property type="evidence" value="ECO:0000318"/>
    <property type="project" value="GO_Central"/>
</dbReference>
<dbReference type="InterPro" id="IPR001650">
    <property type="entry name" value="Helicase_C-like"/>
</dbReference>
<evidence type="ECO:0000256" key="3">
    <source>
        <dbReference type="ARBA" id="ARBA00022801"/>
    </source>
</evidence>
<organism evidence="12 13">
    <name type="scientific">Dictyostelium purpureum</name>
    <name type="common">Slime mold</name>
    <dbReference type="NCBI Taxonomy" id="5786"/>
    <lineage>
        <taxon>Eukaryota</taxon>
        <taxon>Amoebozoa</taxon>
        <taxon>Evosea</taxon>
        <taxon>Eumycetozoa</taxon>
        <taxon>Dictyostelia</taxon>
        <taxon>Dictyosteliales</taxon>
        <taxon>Dictyosteliaceae</taxon>
        <taxon>Dictyostelium</taxon>
    </lineage>
</organism>
<evidence type="ECO:0000259" key="10">
    <source>
        <dbReference type="PROSITE" id="PS51194"/>
    </source>
</evidence>
<dbReference type="SMART" id="SM00490">
    <property type="entry name" value="HELICc"/>
    <property type="match status" value="1"/>
</dbReference>
<keyword evidence="4 7" id="KW-0347">Helicase</keyword>
<dbReference type="PANTHER" id="PTHR47958">
    <property type="entry name" value="ATP-DEPENDENT RNA HELICASE DBP3"/>
    <property type="match status" value="1"/>
</dbReference>
<dbReference type="InterPro" id="IPR014001">
    <property type="entry name" value="Helicase_ATP-bd"/>
</dbReference>
<dbReference type="EMBL" id="GL871449">
    <property type="protein sequence ID" value="EGC29323.1"/>
    <property type="molecule type" value="Genomic_DNA"/>
</dbReference>
<feature type="region of interest" description="Disordered" evidence="8">
    <location>
        <begin position="1"/>
        <end position="20"/>
    </location>
</feature>
<dbReference type="SMART" id="SM00487">
    <property type="entry name" value="DEXDc"/>
    <property type="match status" value="1"/>
</dbReference>
<dbReference type="VEuPathDB" id="AmoebaDB:DICPUDRAFT_43010"/>
<reference evidence="13" key="1">
    <citation type="journal article" date="2011" name="Genome Biol.">
        <title>Comparative genomics of the social amoebae Dictyostelium discoideum and Dictyostelium purpureum.</title>
        <authorList>
            <consortium name="US DOE Joint Genome Institute (JGI-PGF)"/>
            <person name="Sucgang R."/>
            <person name="Kuo A."/>
            <person name="Tian X."/>
            <person name="Salerno W."/>
            <person name="Parikh A."/>
            <person name="Feasley C.L."/>
            <person name="Dalin E."/>
            <person name="Tu H."/>
            <person name="Huang E."/>
            <person name="Barry K."/>
            <person name="Lindquist E."/>
            <person name="Shapiro H."/>
            <person name="Bruce D."/>
            <person name="Schmutz J."/>
            <person name="Salamov A."/>
            <person name="Fey P."/>
            <person name="Gaudet P."/>
            <person name="Anjard C."/>
            <person name="Babu M.M."/>
            <person name="Basu S."/>
            <person name="Bushmanova Y."/>
            <person name="van der Wel H."/>
            <person name="Katoh-Kurasawa M."/>
            <person name="Dinh C."/>
            <person name="Coutinho P.M."/>
            <person name="Saito T."/>
            <person name="Elias M."/>
            <person name="Schaap P."/>
            <person name="Kay R.R."/>
            <person name="Henrissat B."/>
            <person name="Eichinger L."/>
            <person name="Rivero F."/>
            <person name="Putnam N.H."/>
            <person name="West C.M."/>
            <person name="Loomis W.F."/>
            <person name="Chisholm R.L."/>
            <person name="Shaulsky G."/>
            <person name="Strassmann J.E."/>
            <person name="Queller D.C."/>
            <person name="Kuspa A."/>
            <person name="Grigoriev I.V."/>
        </authorList>
    </citation>
    <scope>NUCLEOTIDE SEQUENCE [LARGE SCALE GENOMIC DNA]</scope>
    <source>
        <strain evidence="13">QSDP1</strain>
    </source>
</reference>
<evidence type="ECO:0000256" key="2">
    <source>
        <dbReference type="ARBA" id="ARBA00022741"/>
    </source>
</evidence>
<dbReference type="KEGG" id="dpp:DICPUDRAFT_43010"/>
<dbReference type="Pfam" id="PF00270">
    <property type="entry name" value="DEAD"/>
    <property type="match status" value="1"/>
</dbReference>
<dbReference type="GO" id="GO:0000387">
    <property type="term" value="P:spliceosomal snRNP assembly"/>
    <property type="evidence" value="ECO:0000318"/>
    <property type="project" value="GO_Central"/>
</dbReference>
<evidence type="ECO:0000256" key="6">
    <source>
        <dbReference type="PROSITE-ProRule" id="PRU00552"/>
    </source>
</evidence>
<dbReference type="InterPro" id="IPR027417">
    <property type="entry name" value="P-loop_NTPase"/>
</dbReference>
<feature type="domain" description="Helicase C-terminal" evidence="10">
    <location>
        <begin position="275"/>
        <end position="392"/>
    </location>
</feature>
<keyword evidence="5 7" id="KW-0067">ATP-binding</keyword>
<dbReference type="InParanoid" id="F1A3B0"/>
<dbReference type="GO" id="GO:0016787">
    <property type="term" value="F:hydrolase activity"/>
    <property type="evidence" value="ECO:0007669"/>
    <property type="project" value="UniProtKB-KW"/>
</dbReference>
<dbReference type="AlphaFoldDB" id="F1A3B0"/>
<dbReference type="SUPFAM" id="SSF52540">
    <property type="entry name" value="P-loop containing nucleoside triphosphate hydrolases"/>
    <property type="match status" value="1"/>
</dbReference>
<dbReference type="PROSITE" id="PS00039">
    <property type="entry name" value="DEAD_ATP_HELICASE"/>
    <property type="match status" value="1"/>
</dbReference>
<keyword evidence="13" id="KW-1185">Reference proteome</keyword>
<dbReference type="Proteomes" id="UP000001064">
    <property type="component" value="Unassembled WGS sequence"/>
</dbReference>
<dbReference type="RefSeq" id="XP_003294155.1">
    <property type="nucleotide sequence ID" value="XM_003294107.1"/>
</dbReference>
<dbReference type="GeneID" id="10506155"/>
<feature type="domain" description="Helicase ATP-binding" evidence="9">
    <location>
        <begin position="65"/>
        <end position="238"/>
    </location>
</feature>
<evidence type="ECO:0000256" key="7">
    <source>
        <dbReference type="RuleBase" id="RU000492"/>
    </source>
</evidence>
<sequence length="392" mass="44382">MNNLNNNNNNNNNSINNNNNYRKRTNDIEINENITFSELLLNKDILRGLEDAGYIKPSPIQLKAIPLGISGIDMIAQAKSGTGKTVVFGVIALDYCEMVGGVPRKPLVLIMAPTREIAVQIGDVVKQISKYCKRIKTQVFIGGLKEDNDIHRLAGSQIIVGTPGRIKSLIENLQLRTDTLKMLILDEADKLLDASFTKIINWIYTTMPANRQILAFSATYPSYLINILQAYMKSPIQIRLCSDTPSLEGIKQYYQVFKNPNSTNPGTNYKLFQEKIKSLLLILEQVSFYQAIIFINHKIRAEELARILNRESWPTSFIAGGQDQRERLQTMNALKQFNIRILVSTDLISRGIDVERVNLVINMDLPKDHETYFHRIGRTGRFGTFGISVTFI</sequence>
<dbReference type="OMA" id="WRDREAN"/>
<dbReference type="STRING" id="5786.F1A3B0"/>
<dbReference type="eggNOG" id="KOG4284">
    <property type="taxonomic scope" value="Eukaryota"/>
</dbReference>
<dbReference type="GO" id="GO:0003724">
    <property type="term" value="F:RNA helicase activity"/>
    <property type="evidence" value="ECO:0000318"/>
    <property type="project" value="GO_Central"/>
</dbReference>
<name>F1A3B0_DICPU</name>
<dbReference type="InterPro" id="IPR011545">
    <property type="entry name" value="DEAD/DEAH_box_helicase_dom"/>
</dbReference>
<keyword evidence="2 7" id="KW-0547">Nucleotide-binding</keyword>
<dbReference type="EC" id="3.6.4.13" evidence="1"/>
<comment type="similarity">
    <text evidence="7">Belongs to the DEAD box helicase family.</text>
</comment>
<dbReference type="Pfam" id="PF00271">
    <property type="entry name" value="Helicase_C"/>
    <property type="match status" value="1"/>
</dbReference>
<dbReference type="PROSITE" id="PS51192">
    <property type="entry name" value="HELICASE_ATP_BIND_1"/>
    <property type="match status" value="1"/>
</dbReference>
<dbReference type="OrthoDB" id="434041at2759"/>
<dbReference type="InterPro" id="IPR014014">
    <property type="entry name" value="RNA_helicase_DEAD_Q_motif"/>
</dbReference>
<evidence type="ECO:0000259" key="9">
    <source>
        <dbReference type="PROSITE" id="PS51192"/>
    </source>
</evidence>
<feature type="short sequence motif" description="Q motif" evidence="6">
    <location>
        <begin position="34"/>
        <end position="62"/>
    </location>
</feature>
<dbReference type="GO" id="GO:0003729">
    <property type="term" value="F:mRNA binding"/>
    <property type="evidence" value="ECO:0000318"/>
    <property type="project" value="GO_Central"/>
</dbReference>
<keyword evidence="3 7" id="KW-0378">Hydrolase</keyword>
<dbReference type="CDD" id="cd18787">
    <property type="entry name" value="SF2_C_DEAD"/>
    <property type="match status" value="1"/>
</dbReference>
<dbReference type="Gene3D" id="3.40.50.300">
    <property type="entry name" value="P-loop containing nucleotide triphosphate hydrolases"/>
    <property type="match status" value="2"/>
</dbReference>
<evidence type="ECO:0000313" key="12">
    <source>
        <dbReference type="EMBL" id="EGC29323.1"/>
    </source>
</evidence>
<evidence type="ECO:0000256" key="4">
    <source>
        <dbReference type="ARBA" id="ARBA00022806"/>
    </source>
</evidence>
<evidence type="ECO:0000256" key="1">
    <source>
        <dbReference type="ARBA" id="ARBA00012552"/>
    </source>
</evidence>
<protein>
    <recommendedName>
        <fullName evidence="1">RNA helicase</fullName>
        <ecNumber evidence="1">3.6.4.13</ecNumber>
    </recommendedName>
</protein>
<evidence type="ECO:0000256" key="5">
    <source>
        <dbReference type="ARBA" id="ARBA00022840"/>
    </source>
</evidence>
<dbReference type="InterPro" id="IPR000629">
    <property type="entry name" value="RNA-helicase_DEAD-box_CS"/>
</dbReference>
<proteinExistence type="inferred from homology"/>